<keyword evidence="2 5" id="KW-0812">Transmembrane</keyword>
<feature type="transmembrane region" description="Helical" evidence="5">
    <location>
        <begin position="20"/>
        <end position="42"/>
    </location>
</feature>
<evidence type="ECO:0000259" key="6">
    <source>
        <dbReference type="PROSITE" id="PS50929"/>
    </source>
</evidence>
<dbReference type="GO" id="GO:0005743">
    <property type="term" value="C:mitochondrial inner membrane"/>
    <property type="evidence" value="ECO:0007669"/>
    <property type="project" value="TreeGrafter"/>
</dbReference>
<dbReference type="GO" id="GO:0016887">
    <property type="term" value="F:ATP hydrolysis activity"/>
    <property type="evidence" value="ECO:0007669"/>
    <property type="project" value="InterPro"/>
</dbReference>
<reference evidence="9" key="1">
    <citation type="submission" date="2016-06" db="UniProtKB">
        <authorList>
            <consortium name="WormBaseParasite"/>
        </authorList>
    </citation>
    <scope>IDENTIFICATION</scope>
</reference>
<dbReference type="GO" id="GO:0090374">
    <property type="term" value="P:oligopeptide export from mitochondrion"/>
    <property type="evidence" value="ECO:0007669"/>
    <property type="project" value="TreeGrafter"/>
</dbReference>
<name>A0A183EKF5_9BILA</name>
<dbReference type="GO" id="GO:0005524">
    <property type="term" value="F:ATP binding"/>
    <property type="evidence" value="ECO:0007669"/>
    <property type="project" value="InterPro"/>
</dbReference>
<feature type="domain" description="ABC transmembrane type-1" evidence="6">
    <location>
        <begin position="18"/>
        <end position="83"/>
    </location>
</feature>
<dbReference type="InterPro" id="IPR027417">
    <property type="entry name" value="P-loop_NTPase"/>
</dbReference>
<evidence type="ECO:0000256" key="2">
    <source>
        <dbReference type="ARBA" id="ARBA00022692"/>
    </source>
</evidence>
<dbReference type="AlphaFoldDB" id="A0A183EKF5"/>
<evidence type="ECO:0000256" key="3">
    <source>
        <dbReference type="ARBA" id="ARBA00022989"/>
    </source>
</evidence>
<dbReference type="PROSITE" id="PS50929">
    <property type="entry name" value="ABC_TM1F"/>
    <property type="match status" value="1"/>
</dbReference>
<dbReference type="InterPro" id="IPR039421">
    <property type="entry name" value="Type_1_exporter"/>
</dbReference>
<dbReference type="GO" id="GO:0015421">
    <property type="term" value="F:ABC-type oligopeptide transporter activity"/>
    <property type="evidence" value="ECO:0007669"/>
    <property type="project" value="TreeGrafter"/>
</dbReference>
<dbReference type="EMBL" id="UYRT01092627">
    <property type="protein sequence ID" value="VDN38259.1"/>
    <property type="molecule type" value="Genomic_DNA"/>
</dbReference>
<dbReference type="Gene3D" id="3.40.50.300">
    <property type="entry name" value="P-loop containing nucleotide triphosphate hydrolases"/>
    <property type="match status" value="1"/>
</dbReference>
<comment type="subcellular location">
    <subcellularLocation>
        <location evidence="1">Membrane</location>
        <topology evidence="1">Multi-pass membrane protein</topology>
    </subcellularLocation>
</comment>
<keyword evidence="4 5" id="KW-0472">Membrane</keyword>
<dbReference type="InterPro" id="IPR011527">
    <property type="entry name" value="ABC1_TM_dom"/>
</dbReference>
<dbReference type="PANTHER" id="PTHR43394:SF27">
    <property type="entry name" value="ATP-DEPENDENT TRANSLOCASE ABCB1-LIKE"/>
    <property type="match status" value="1"/>
</dbReference>
<dbReference type="WBParaSite" id="GPUH_0002147301-mRNA-1">
    <property type="protein sequence ID" value="GPUH_0002147301-mRNA-1"/>
    <property type="gene ID" value="GPUH_0002147301"/>
</dbReference>
<dbReference type="SUPFAM" id="SSF52540">
    <property type="entry name" value="P-loop containing nucleoside triphosphate hydrolases"/>
    <property type="match status" value="1"/>
</dbReference>
<evidence type="ECO:0000256" key="1">
    <source>
        <dbReference type="ARBA" id="ARBA00004141"/>
    </source>
</evidence>
<sequence>MASVIRWALYLHTEQDLWRMTLIILAFLPVLAGLMGFLTTFVSTSVRKEMRAYEKAGAIAEEVITGIRTVIAFNGQNKEIDRYGTIIFNWGLIEPGAVFATFWAVMSSAMSLGLAAPQELEIDCQSCDGATIANPKGEIEFKNVHFRYPSRPQQEVLKGVSIKLKAEQSVALVGASGCGKSTLISLLLRYYNQQSGEEPILFAATVEENLRLGW</sequence>
<organism evidence="9">
    <name type="scientific">Gongylonema pulchrum</name>
    <dbReference type="NCBI Taxonomy" id="637853"/>
    <lineage>
        <taxon>Eukaryota</taxon>
        <taxon>Metazoa</taxon>
        <taxon>Ecdysozoa</taxon>
        <taxon>Nematoda</taxon>
        <taxon>Chromadorea</taxon>
        <taxon>Rhabditida</taxon>
        <taxon>Spirurina</taxon>
        <taxon>Spiruromorpha</taxon>
        <taxon>Spiruroidea</taxon>
        <taxon>Gongylonematidae</taxon>
        <taxon>Gongylonema</taxon>
    </lineage>
</organism>
<dbReference type="InterPro" id="IPR036640">
    <property type="entry name" value="ABC1_TM_sf"/>
</dbReference>
<accession>A0A183EKF5</accession>
<reference evidence="7 8" key="2">
    <citation type="submission" date="2018-11" db="EMBL/GenBank/DDBJ databases">
        <authorList>
            <consortium name="Pathogen Informatics"/>
        </authorList>
    </citation>
    <scope>NUCLEOTIDE SEQUENCE [LARGE SCALE GENOMIC DNA]</scope>
</reference>
<dbReference type="InterPro" id="IPR003439">
    <property type="entry name" value="ABC_transporter-like_ATP-bd"/>
</dbReference>
<evidence type="ECO:0000313" key="9">
    <source>
        <dbReference type="WBParaSite" id="GPUH_0002147301-mRNA-1"/>
    </source>
</evidence>
<evidence type="ECO:0000256" key="5">
    <source>
        <dbReference type="SAM" id="Phobius"/>
    </source>
</evidence>
<dbReference type="Proteomes" id="UP000271098">
    <property type="component" value="Unassembled WGS sequence"/>
</dbReference>
<proteinExistence type="predicted"/>
<evidence type="ECO:0000313" key="7">
    <source>
        <dbReference type="EMBL" id="VDN38259.1"/>
    </source>
</evidence>
<dbReference type="OrthoDB" id="6500128at2759"/>
<dbReference type="Pfam" id="PF00664">
    <property type="entry name" value="ABC_membrane"/>
    <property type="match status" value="1"/>
</dbReference>
<keyword evidence="8" id="KW-1185">Reference proteome</keyword>
<gene>
    <name evidence="7" type="ORF">GPUH_LOCUS21445</name>
</gene>
<dbReference type="PANTHER" id="PTHR43394">
    <property type="entry name" value="ATP-DEPENDENT PERMEASE MDL1, MITOCHONDRIAL"/>
    <property type="match status" value="1"/>
</dbReference>
<keyword evidence="3 5" id="KW-1133">Transmembrane helix</keyword>
<dbReference type="Gene3D" id="1.20.1560.10">
    <property type="entry name" value="ABC transporter type 1, transmembrane domain"/>
    <property type="match status" value="2"/>
</dbReference>
<dbReference type="Pfam" id="PF00005">
    <property type="entry name" value="ABC_tran"/>
    <property type="match status" value="1"/>
</dbReference>
<protein>
    <submittedName>
        <fullName evidence="9">ABC transmembrane type-1 domain-containing protein</fullName>
    </submittedName>
</protein>
<evidence type="ECO:0000313" key="8">
    <source>
        <dbReference type="Proteomes" id="UP000271098"/>
    </source>
</evidence>
<dbReference type="SUPFAM" id="SSF90123">
    <property type="entry name" value="ABC transporter transmembrane region"/>
    <property type="match status" value="1"/>
</dbReference>
<evidence type="ECO:0000256" key="4">
    <source>
        <dbReference type="ARBA" id="ARBA00023136"/>
    </source>
</evidence>